<evidence type="ECO:0000256" key="8">
    <source>
        <dbReference type="ARBA" id="ARBA00051284"/>
    </source>
</evidence>
<dbReference type="Gene3D" id="3.40.630.30">
    <property type="match status" value="1"/>
</dbReference>
<dbReference type="EC" id="2.3.1.87" evidence="5"/>
<evidence type="ECO:0000256" key="10">
    <source>
        <dbReference type="ARBA" id="ARBA00051823"/>
    </source>
</evidence>
<sequence>MSTKLENQVAVLELSIYNFFFQQIFDIDIDNMTYELQIIKKEDHKDVVDFVRKNFMKDEPINRAINLITEEKPINEELENFLLRDYASGKSLKVIQNGNIIAVCISSILEKNHTEDDSVIKSENKDFNTIVNFLSYVDKQSDPFKKFPKSNRAISVGIMAVHSNYRGMGIAGRMLDKTWELGKEQKCDFMTVECSSYFTARALEKLGFEQIYRLNYEEYKVNGEIVFKTEPPHVASTVYVKEIKS</sequence>
<dbReference type="PANTHER" id="PTHR20905">
    <property type="entry name" value="N-ACETYLTRANSFERASE-RELATED"/>
    <property type="match status" value="1"/>
</dbReference>
<dbReference type="CDD" id="cd04301">
    <property type="entry name" value="NAT_SF"/>
    <property type="match status" value="1"/>
</dbReference>
<accession>A0A9P0GFZ2</accession>
<evidence type="ECO:0000256" key="12">
    <source>
        <dbReference type="ARBA" id="ARBA00052335"/>
    </source>
</evidence>
<evidence type="ECO:0000256" key="3">
    <source>
        <dbReference type="ARBA" id="ARBA00037926"/>
    </source>
</evidence>
<proteinExistence type="inferred from homology"/>
<comment type="catalytic activity">
    <reaction evidence="8">
        <text>serotonin + (5Z,8Z,11Z,14Z)-eicosatetraenoyl-CoA = N-[(5Z,8Z,11Z,14Z)-eicosatetraenoyl]-serotonin + CoA + H(+)</text>
        <dbReference type="Rhea" id="RHEA:51396"/>
        <dbReference type="ChEBI" id="CHEBI:15378"/>
        <dbReference type="ChEBI" id="CHEBI:57287"/>
        <dbReference type="ChEBI" id="CHEBI:57368"/>
        <dbReference type="ChEBI" id="CHEBI:132255"/>
        <dbReference type="ChEBI" id="CHEBI:350546"/>
    </reaction>
    <physiologicalReaction direction="left-to-right" evidence="8">
        <dbReference type="Rhea" id="RHEA:51397"/>
    </physiologicalReaction>
</comment>
<dbReference type="SUPFAM" id="SSF55729">
    <property type="entry name" value="Acyl-CoA N-acyltransferases (Nat)"/>
    <property type="match status" value="1"/>
</dbReference>
<dbReference type="AlphaFoldDB" id="A0A9P0GFZ2"/>
<evidence type="ECO:0000256" key="5">
    <source>
        <dbReference type="ARBA" id="ARBA00039114"/>
    </source>
</evidence>
<dbReference type="EMBL" id="OV651815">
    <property type="protein sequence ID" value="CAH1108410.1"/>
    <property type="molecule type" value="Genomic_DNA"/>
</dbReference>
<dbReference type="Proteomes" id="UP001153636">
    <property type="component" value="Chromosome 3"/>
</dbReference>
<evidence type="ECO:0000259" key="14">
    <source>
        <dbReference type="PROSITE" id="PS51186"/>
    </source>
</evidence>
<dbReference type="FunFam" id="3.40.630.30:FF:000046">
    <property type="entry name" value="Dopamine N-acetyltransferase"/>
    <property type="match status" value="1"/>
</dbReference>
<comment type="pathway">
    <text evidence="3">Aromatic compound metabolism; melatonin biosynthesis; melatonin from serotonin: step 1/2.</text>
</comment>
<dbReference type="PROSITE" id="PS51186">
    <property type="entry name" value="GNAT"/>
    <property type="match status" value="1"/>
</dbReference>
<evidence type="ECO:0000256" key="11">
    <source>
        <dbReference type="ARBA" id="ARBA00052178"/>
    </source>
</evidence>
<evidence type="ECO:0000256" key="2">
    <source>
        <dbReference type="ARBA" id="ARBA00023315"/>
    </source>
</evidence>
<dbReference type="Pfam" id="PF00583">
    <property type="entry name" value="Acetyltransf_1"/>
    <property type="match status" value="1"/>
</dbReference>
<gene>
    <name evidence="15" type="ORF">PSYICH_LOCUS9029</name>
</gene>
<comment type="similarity">
    <text evidence="4">Belongs to the acetyltransferase family. AANAT subfamily.</text>
</comment>
<name>A0A9P0GFZ2_9CUCU</name>
<organism evidence="15 16">
    <name type="scientific">Psylliodes chrysocephalus</name>
    <dbReference type="NCBI Taxonomy" id="3402493"/>
    <lineage>
        <taxon>Eukaryota</taxon>
        <taxon>Metazoa</taxon>
        <taxon>Ecdysozoa</taxon>
        <taxon>Arthropoda</taxon>
        <taxon>Hexapoda</taxon>
        <taxon>Insecta</taxon>
        <taxon>Pterygota</taxon>
        <taxon>Neoptera</taxon>
        <taxon>Endopterygota</taxon>
        <taxon>Coleoptera</taxon>
        <taxon>Polyphaga</taxon>
        <taxon>Cucujiformia</taxon>
        <taxon>Chrysomeloidea</taxon>
        <taxon>Chrysomelidae</taxon>
        <taxon>Galerucinae</taxon>
        <taxon>Alticini</taxon>
        <taxon>Psylliodes</taxon>
    </lineage>
</organism>
<dbReference type="InterPro" id="IPR016181">
    <property type="entry name" value="Acyl_CoA_acyltransferase"/>
</dbReference>
<comment type="catalytic activity">
    <reaction evidence="7">
        <text>serotonin + octadecanoyl-CoA = N-octadecanoyl-serotonin + CoA + H(+)</text>
        <dbReference type="Rhea" id="RHEA:51400"/>
        <dbReference type="ChEBI" id="CHEBI:15378"/>
        <dbReference type="ChEBI" id="CHEBI:57287"/>
        <dbReference type="ChEBI" id="CHEBI:57394"/>
        <dbReference type="ChEBI" id="CHEBI:134065"/>
        <dbReference type="ChEBI" id="CHEBI:350546"/>
    </reaction>
    <physiologicalReaction direction="left-to-right" evidence="7">
        <dbReference type="Rhea" id="RHEA:51401"/>
    </physiologicalReaction>
</comment>
<evidence type="ECO:0000313" key="15">
    <source>
        <dbReference type="EMBL" id="CAH1108410.1"/>
    </source>
</evidence>
<comment type="catalytic activity">
    <reaction evidence="10">
        <text>serotonin + (9Z)-octadecenoyl-CoA = N-(9Z-octadecenoyl)-serotonin + CoA + H(+)</text>
        <dbReference type="Rhea" id="RHEA:51392"/>
        <dbReference type="ChEBI" id="CHEBI:15378"/>
        <dbReference type="ChEBI" id="CHEBI:57287"/>
        <dbReference type="ChEBI" id="CHEBI:57387"/>
        <dbReference type="ChEBI" id="CHEBI:134064"/>
        <dbReference type="ChEBI" id="CHEBI:350546"/>
    </reaction>
    <physiologicalReaction direction="left-to-right" evidence="10">
        <dbReference type="Rhea" id="RHEA:51393"/>
    </physiologicalReaction>
</comment>
<evidence type="ECO:0000256" key="6">
    <source>
        <dbReference type="ARBA" id="ARBA00050189"/>
    </source>
</evidence>
<dbReference type="OrthoDB" id="41532at2759"/>
<keyword evidence="16" id="KW-1185">Reference proteome</keyword>
<evidence type="ECO:0000256" key="7">
    <source>
        <dbReference type="ARBA" id="ARBA00050849"/>
    </source>
</evidence>
<dbReference type="GO" id="GO:0004059">
    <property type="term" value="F:aralkylamine N-acetyltransferase activity"/>
    <property type="evidence" value="ECO:0007669"/>
    <property type="project" value="UniProtKB-EC"/>
</dbReference>
<dbReference type="InterPro" id="IPR000182">
    <property type="entry name" value="GNAT_dom"/>
</dbReference>
<protein>
    <recommendedName>
        <fullName evidence="5">aralkylamine N-acetyltransferase</fullName>
        <ecNumber evidence="5">2.3.1.87</ecNumber>
    </recommendedName>
</protein>
<evidence type="ECO:0000256" key="9">
    <source>
        <dbReference type="ARBA" id="ARBA00051711"/>
    </source>
</evidence>
<evidence type="ECO:0000313" key="16">
    <source>
        <dbReference type="Proteomes" id="UP001153636"/>
    </source>
</evidence>
<keyword evidence="2" id="KW-0012">Acyltransferase</keyword>
<evidence type="ECO:0000256" key="1">
    <source>
        <dbReference type="ARBA" id="ARBA00022679"/>
    </source>
</evidence>
<evidence type="ECO:0000256" key="13">
    <source>
        <dbReference type="ARBA" id="ARBA00052491"/>
    </source>
</evidence>
<feature type="domain" description="N-acetyltransferase" evidence="14">
    <location>
        <begin position="49"/>
        <end position="232"/>
    </location>
</feature>
<evidence type="ECO:0000256" key="4">
    <source>
        <dbReference type="ARBA" id="ARBA00038182"/>
    </source>
</evidence>
<comment type="catalytic activity">
    <reaction evidence="9">
        <text>dopamine + acetyl-CoA = N-acetyldopamine + CoA + H(+)</text>
        <dbReference type="Rhea" id="RHEA:51388"/>
        <dbReference type="ChEBI" id="CHEBI:15378"/>
        <dbReference type="ChEBI" id="CHEBI:57287"/>
        <dbReference type="ChEBI" id="CHEBI:57288"/>
        <dbReference type="ChEBI" id="CHEBI:59905"/>
        <dbReference type="ChEBI" id="CHEBI:125678"/>
    </reaction>
    <physiologicalReaction direction="left-to-right" evidence="9">
        <dbReference type="Rhea" id="RHEA:51389"/>
    </physiologicalReaction>
</comment>
<comment type="catalytic activity">
    <reaction evidence="13">
        <text>serotonin + acetyl-CoA = N-acetylserotonin + CoA + H(+)</text>
        <dbReference type="Rhea" id="RHEA:25217"/>
        <dbReference type="ChEBI" id="CHEBI:15378"/>
        <dbReference type="ChEBI" id="CHEBI:17697"/>
        <dbReference type="ChEBI" id="CHEBI:57287"/>
        <dbReference type="ChEBI" id="CHEBI:57288"/>
        <dbReference type="ChEBI" id="CHEBI:350546"/>
        <dbReference type="EC" id="2.3.1.87"/>
    </reaction>
    <physiologicalReaction direction="left-to-right" evidence="13">
        <dbReference type="Rhea" id="RHEA:25218"/>
    </physiologicalReaction>
</comment>
<reference evidence="15" key="1">
    <citation type="submission" date="2022-01" db="EMBL/GenBank/DDBJ databases">
        <authorList>
            <person name="King R."/>
        </authorList>
    </citation>
    <scope>NUCLEOTIDE SEQUENCE</scope>
</reference>
<comment type="catalytic activity">
    <reaction evidence="11">
        <text>serotonin + hexadecanoyl-CoA = N-hexadecanoyl-serotonin + CoA + H(+)</text>
        <dbReference type="Rhea" id="RHEA:51384"/>
        <dbReference type="ChEBI" id="CHEBI:15378"/>
        <dbReference type="ChEBI" id="CHEBI:57287"/>
        <dbReference type="ChEBI" id="CHEBI:57379"/>
        <dbReference type="ChEBI" id="CHEBI:134059"/>
        <dbReference type="ChEBI" id="CHEBI:350546"/>
    </reaction>
    <physiologicalReaction direction="left-to-right" evidence="11">
        <dbReference type="Rhea" id="RHEA:51385"/>
    </physiologicalReaction>
</comment>
<dbReference type="PANTHER" id="PTHR20905:SF1">
    <property type="entry name" value="AT07410P-RELATED"/>
    <property type="match status" value="1"/>
</dbReference>
<comment type="catalytic activity">
    <reaction evidence="6">
        <text>dopamine + (9Z)-octadecenoyl-CoA = N-(9Z-octadecanoyl)-dopamine + CoA + H(+)</text>
        <dbReference type="Rhea" id="RHEA:51380"/>
        <dbReference type="ChEBI" id="CHEBI:15378"/>
        <dbReference type="ChEBI" id="CHEBI:31883"/>
        <dbReference type="ChEBI" id="CHEBI:57287"/>
        <dbReference type="ChEBI" id="CHEBI:57387"/>
        <dbReference type="ChEBI" id="CHEBI:59905"/>
    </reaction>
    <physiologicalReaction direction="left-to-right" evidence="6">
        <dbReference type="Rhea" id="RHEA:51381"/>
    </physiologicalReaction>
</comment>
<comment type="catalytic activity">
    <reaction evidence="12">
        <text>dopamine + hexadecanoyl-CoA = N-hexadecanoyl-dopamine + CoA + H(+)</text>
        <dbReference type="Rhea" id="RHEA:51376"/>
        <dbReference type="ChEBI" id="CHEBI:15378"/>
        <dbReference type="ChEBI" id="CHEBI:57287"/>
        <dbReference type="ChEBI" id="CHEBI:57379"/>
        <dbReference type="ChEBI" id="CHEBI:59905"/>
        <dbReference type="ChEBI" id="CHEBI:134058"/>
    </reaction>
    <physiologicalReaction direction="left-to-right" evidence="12">
        <dbReference type="Rhea" id="RHEA:51377"/>
    </physiologicalReaction>
</comment>
<keyword evidence="1" id="KW-0808">Transferase</keyword>